<evidence type="ECO:0000313" key="1">
    <source>
        <dbReference type="EMBL" id="VDM99126.1"/>
    </source>
</evidence>
<dbReference type="Proteomes" id="UP000276776">
    <property type="component" value="Unassembled WGS sequence"/>
</dbReference>
<proteinExistence type="predicted"/>
<organism evidence="3">
    <name type="scientific">Thelazia callipaeda</name>
    <name type="common">Oriental eyeworm</name>
    <name type="synonym">Parasitic nematode</name>
    <dbReference type="NCBI Taxonomy" id="103827"/>
    <lineage>
        <taxon>Eukaryota</taxon>
        <taxon>Metazoa</taxon>
        <taxon>Ecdysozoa</taxon>
        <taxon>Nematoda</taxon>
        <taxon>Chromadorea</taxon>
        <taxon>Rhabditida</taxon>
        <taxon>Spirurina</taxon>
        <taxon>Spiruromorpha</taxon>
        <taxon>Thelazioidea</taxon>
        <taxon>Thelaziidae</taxon>
        <taxon>Thelazia</taxon>
    </lineage>
</organism>
<name>A0A0N5CRR9_THECL</name>
<sequence length="90" mass="10090">MFMILLQLESWDGPITIVIVIPSANIAQFPSEVQCKISAHVLFRSDMGCNEDEVNKLNQNISDWKYPANVARNAARIVGSELTLTPRVLF</sequence>
<dbReference type="WBParaSite" id="TCLT_0000291901-mRNA-1">
    <property type="protein sequence ID" value="TCLT_0000291901-mRNA-1"/>
    <property type="gene ID" value="TCLT_0000291901"/>
</dbReference>
<evidence type="ECO:0000313" key="3">
    <source>
        <dbReference type="WBParaSite" id="TCLT_0000291901-mRNA-1"/>
    </source>
</evidence>
<reference evidence="1 2" key="2">
    <citation type="submission" date="2018-11" db="EMBL/GenBank/DDBJ databases">
        <authorList>
            <consortium name="Pathogen Informatics"/>
        </authorList>
    </citation>
    <scope>NUCLEOTIDE SEQUENCE [LARGE SCALE GENOMIC DNA]</scope>
</reference>
<evidence type="ECO:0000313" key="2">
    <source>
        <dbReference type="Proteomes" id="UP000276776"/>
    </source>
</evidence>
<dbReference type="AlphaFoldDB" id="A0A0N5CRR9"/>
<reference evidence="3" key="1">
    <citation type="submission" date="2017-02" db="UniProtKB">
        <authorList>
            <consortium name="WormBaseParasite"/>
        </authorList>
    </citation>
    <scope>IDENTIFICATION</scope>
</reference>
<keyword evidence="2" id="KW-1185">Reference proteome</keyword>
<accession>A0A0N5CRR9</accession>
<dbReference type="EMBL" id="UYYF01000797">
    <property type="protein sequence ID" value="VDM99126.1"/>
    <property type="molecule type" value="Genomic_DNA"/>
</dbReference>
<protein>
    <submittedName>
        <fullName evidence="3">Piwi domain-containing protein</fullName>
    </submittedName>
</protein>
<dbReference type="OrthoDB" id="9974378at2759"/>
<gene>
    <name evidence="1" type="ORF">TCLT_LOCUS2920</name>
</gene>